<gene>
    <name evidence="3" type="primary">LOC106010624</name>
</gene>
<sequence>MVPAPAAHSRCPIPRAKRPEGAAGARRGGRVPAGPHPGLQGRTVPGAGNAAQGLGWHLGASPPPPIRALRQGPARPRTWAGGMRSPGRLHPRLPPPQHRGLSPWPLSRPSAAWGWGTRDAQPPPLEAGAYVTGSFQRGRRRTERD</sequence>
<keyword evidence="2" id="KW-1185">Reference proteome</keyword>
<organism evidence="2 3">
    <name type="scientific">Heterocephalus glaber</name>
    <name type="common">Naked mole rat</name>
    <dbReference type="NCBI Taxonomy" id="10181"/>
    <lineage>
        <taxon>Eukaryota</taxon>
        <taxon>Metazoa</taxon>
        <taxon>Chordata</taxon>
        <taxon>Craniata</taxon>
        <taxon>Vertebrata</taxon>
        <taxon>Euteleostomi</taxon>
        <taxon>Mammalia</taxon>
        <taxon>Eutheria</taxon>
        <taxon>Euarchontoglires</taxon>
        <taxon>Glires</taxon>
        <taxon>Rodentia</taxon>
        <taxon>Hystricomorpha</taxon>
        <taxon>Bathyergidae</taxon>
        <taxon>Heterocephalus</taxon>
    </lineage>
</organism>
<proteinExistence type="predicted"/>
<protein>
    <submittedName>
        <fullName evidence="3">Basic salivary proline-rich protein 4-like</fullName>
    </submittedName>
</protein>
<dbReference type="GeneID" id="106010624"/>
<evidence type="ECO:0000256" key="1">
    <source>
        <dbReference type="SAM" id="MobiDB-lite"/>
    </source>
</evidence>
<dbReference type="AlphaFoldDB" id="A0AAX6RIV4"/>
<dbReference type="RefSeq" id="XP_021095930.1">
    <property type="nucleotide sequence ID" value="XM_021240271.1"/>
</dbReference>
<name>A0AAX6RIV4_HETGA</name>
<evidence type="ECO:0000313" key="2">
    <source>
        <dbReference type="Proteomes" id="UP000694906"/>
    </source>
</evidence>
<evidence type="ECO:0000313" key="3">
    <source>
        <dbReference type="RefSeq" id="XP_021095930.1"/>
    </source>
</evidence>
<dbReference type="Proteomes" id="UP000694906">
    <property type="component" value="Unplaced"/>
</dbReference>
<feature type="compositionally biased region" description="Low complexity" evidence="1">
    <location>
        <begin position="21"/>
        <end position="38"/>
    </location>
</feature>
<reference evidence="3" key="1">
    <citation type="submission" date="2025-08" db="UniProtKB">
        <authorList>
            <consortium name="RefSeq"/>
        </authorList>
    </citation>
    <scope>IDENTIFICATION</scope>
</reference>
<accession>A0AAX6RIV4</accession>
<feature type="region of interest" description="Disordered" evidence="1">
    <location>
        <begin position="1"/>
        <end position="145"/>
    </location>
</feature>